<dbReference type="RefSeq" id="WP_191803320.1">
    <property type="nucleotide sequence ID" value="NZ_JACSQL010000011.1"/>
</dbReference>
<reference evidence="1 2" key="1">
    <citation type="submission" date="2020-08" db="EMBL/GenBank/DDBJ databases">
        <title>A Genomic Blueprint of the Chicken Gut Microbiome.</title>
        <authorList>
            <person name="Gilroy R."/>
            <person name="Ravi A."/>
            <person name="Getino M."/>
            <person name="Pursley I."/>
            <person name="Horton D.L."/>
            <person name="Alikhan N.-F."/>
            <person name="Baker D."/>
            <person name="Gharbi K."/>
            <person name="Hall N."/>
            <person name="Watson M."/>
            <person name="Adriaenssens E.M."/>
            <person name="Foster-Nyarko E."/>
            <person name="Jarju S."/>
            <person name="Secka A."/>
            <person name="Antonio M."/>
            <person name="Oren A."/>
            <person name="Chaudhuri R."/>
            <person name="La Ragione R.M."/>
            <person name="Hildebrand F."/>
            <person name="Pallen M.J."/>
        </authorList>
    </citation>
    <scope>NUCLEOTIDE SEQUENCE [LARGE SCALE GENOMIC DNA]</scope>
    <source>
        <strain evidence="1 2">Sa2BVA9</strain>
    </source>
</reference>
<accession>A0ABR8T418</accession>
<dbReference type="EMBL" id="JACSQL010000011">
    <property type="protein sequence ID" value="MBD7970335.1"/>
    <property type="molecule type" value="Genomic_DNA"/>
</dbReference>
<evidence type="ECO:0000313" key="1">
    <source>
        <dbReference type="EMBL" id="MBD7970335.1"/>
    </source>
</evidence>
<evidence type="ECO:0000313" key="2">
    <source>
        <dbReference type="Proteomes" id="UP000608071"/>
    </source>
</evidence>
<dbReference type="Proteomes" id="UP000608071">
    <property type="component" value="Unassembled WGS sequence"/>
</dbReference>
<name>A0ABR8T418_9BACL</name>
<protein>
    <submittedName>
        <fullName evidence="1">Uncharacterized protein</fullName>
    </submittedName>
</protein>
<keyword evidence="2" id="KW-1185">Reference proteome</keyword>
<proteinExistence type="predicted"/>
<comment type="caution">
    <text evidence="1">The sequence shown here is derived from an EMBL/GenBank/DDBJ whole genome shotgun (WGS) entry which is preliminary data.</text>
</comment>
<organism evidence="1 2">
    <name type="scientific">Paenibacillus gallinarum</name>
    <dbReference type="NCBI Taxonomy" id="2762232"/>
    <lineage>
        <taxon>Bacteria</taxon>
        <taxon>Bacillati</taxon>
        <taxon>Bacillota</taxon>
        <taxon>Bacilli</taxon>
        <taxon>Bacillales</taxon>
        <taxon>Paenibacillaceae</taxon>
        <taxon>Paenibacillus</taxon>
    </lineage>
</organism>
<sequence length="115" mass="13201">MKNQNQLFFVNQSKEQAQQKGYATYNNCNHYLVDMSHLAPRTDDYMNTISIKLPNGNFATICLMQTSKIETCIDTSFHGENLREHRVYAMGGEGKDENVYNKNIYALIAQAKEVK</sequence>
<gene>
    <name evidence="1" type="ORF">H9647_19905</name>
</gene>